<dbReference type="InterPro" id="IPR025272">
    <property type="entry name" value="SocA_Panacea"/>
</dbReference>
<accession>A0A437Q614</accession>
<dbReference type="Proteomes" id="UP000282818">
    <property type="component" value="Unassembled WGS sequence"/>
</dbReference>
<reference evidence="2 3" key="1">
    <citation type="submission" date="2019-01" db="EMBL/GenBank/DDBJ databases">
        <authorList>
            <person name="Chen W.-M."/>
        </authorList>
    </citation>
    <scope>NUCLEOTIDE SEQUENCE [LARGE SCALE GENOMIC DNA]</scope>
    <source>
        <strain evidence="2 3">HPM-16</strain>
    </source>
</reference>
<comment type="caution">
    <text evidence="2">The sequence shown here is derived from an EMBL/GenBank/DDBJ whole genome shotgun (WGS) entry which is preliminary data.</text>
</comment>
<evidence type="ECO:0000313" key="2">
    <source>
        <dbReference type="EMBL" id="RVU29958.1"/>
    </source>
</evidence>
<feature type="domain" description="Antitoxin SocA-like Panacea" evidence="1">
    <location>
        <begin position="28"/>
        <end position="122"/>
    </location>
</feature>
<proteinExistence type="predicted"/>
<dbReference type="AlphaFoldDB" id="A0A437Q614"/>
<dbReference type="Pfam" id="PF13274">
    <property type="entry name" value="SocA_Panacea"/>
    <property type="match status" value="1"/>
</dbReference>
<sequence>MTATALQIANALIQKAHQENNPISNMKLQKLVYFAYGWYYAIKEERLFEEPIQAWKYGPVLPDLYHKFKLYFSNPIPVNHFFVPDGQISEEHQELVDKIWEVYGRFTAGQLSDRTHMHDTPWDRAYHQGLSNVQIKDDDIKEHFKGLMQPA</sequence>
<organism evidence="2 3">
    <name type="scientific">Neptunomonas marina</name>
    <dbReference type="NCBI Taxonomy" id="1815562"/>
    <lineage>
        <taxon>Bacteria</taxon>
        <taxon>Pseudomonadati</taxon>
        <taxon>Pseudomonadota</taxon>
        <taxon>Gammaproteobacteria</taxon>
        <taxon>Oceanospirillales</taxon>
        <taxon>Oceanospirillaceae</taxon>
        <taxon>Neptunomonas</taxon>
    </lineage>
</organism>
<protein>
    <submittedName>
        <fullName evidence="2">DUF4065 domain-containing protein</fullName>
    </submittedName>
</protein>
<gene>
    <name evidence="2" type="ORF">EOE65_12890</name>
</gene>
<name>A0A437Q614_9GAMM</name>
<dbReference type="RefSeq" id="WP_127694743.1">
    <property type="nucleotide sequence ID" value="NZ_SACQ01000006.1"/>
</dbReference>
<evidence type="ECO:0000313" key="3">
    <source>
        <dbReference type="Proteomes" id="UP000282818"/>
    </source>
</evidence>
<evidence type="ECO:0000259" key="1">
    <source>
        <dbReference type="Pfam" id="PF13274"/>
    </source>
</evidence>
<keyword evidence="3" id="KW-1185">Reference proteome</keyword>
<dbReference type="EMBL" id="SACQ01000006">
    <property type="protein sequence ID" value="RVU29958.1"/>
    <property type="molecule type" value="Genomic_DNA"/>
</dbReference>